<dbReference type="EMBL" id="LT629772">
    <property type="protein sequence ID" value="SDT04111.1"/>
    <property type="molecule type" value="Genomic_DNA"/>
</dbReference>
<dbReference type="OrthoDB" id="9776488at2"/>
<evidence type="ECO:0000313" key="9">
    <source>
        <dbReference type="EMBL" id="SDT04111.1"/>
    </source>
</evidence>
<dbReference type="InterPro" id="IPR006680">
    <property type="entry name" value="Amidohydro-rel"/>
</dbReference>
<dbReference type="RefSeq" id="WP_091527118.1">
    <property type="nucleotide sequence ID" value="NZ_LT629772.1"/>
</dbReference>
<evidence type="ECO:0000256" key="2">
    <source>
        <dbReference type="ARBA" id="ARBA00022723"/>
    </source>
</evidence>
<accession>A0A1H1X4W7</accession>
<evidence type="ECO:0000259" key="8">
    <source>
        <dbReference type="Pfam" id="PF01979"/>
    </source>
</evidence>
<name>A0A1H1X4W7_9ACTN</name>
<dbReference type="GO" id="GO:0008448">
    <property type="term" value="F:N-acetylglucosamine-6-phosphate deacetylase activity"/>
    <property type="evidence" value="ECO:0007669"/>
    <property type="project" value="InterPro"/>
</dbReference>
<reference evidence="9 10" key="1">
    <citation type="submission" date="2016-10" db="EMBL/GenBank/DDBJ databases">
        <authorList>
            <person name="de Groot N.N."/>
        </authorList>
    </citation>
    <scope>NUCLEOTIDE SEQUENCE [LARGE SCALE GENOMIC DNA]</scope>
    <source>
        <strain evidence="9 10">DSM 21800</strain>
    </source>
</reference>
<keyword evidence="4 5" id="KW-0119">Carbohydrate metabolism</keyword>
<dbReference type="Gene3D" id="3.20.20.140">
    <property type="entry name" value="Metal-dependent hydrolases"/>
    <property type="match status" value="1"/>
</dbReference>
<dbReference type="GO" id="GO:0046872">
    <property type="term" value="F:metal ion binding"/>
    <property type="evidence" value="ECO:0007669"/>
    <property type="project" value="UniProtKB-KW"/>
</dbReference>
<dbReference type="Gene3D" id="2.30.40.10">
    <property type="entry name" value="Urease, subunit C, domain 1"/>
    <property type="match status" value="1"/>
</dbReference>
<sequence>MTSSTPRHRPDLVIRAASIPRPDGPEQVDVAIAAGRIVAVQRTGNQLQAADAPVIEAGVPVIEADGAVISPGLIDLHLHGGFGTSFGDGDPDGIAVLTENLARRGISTVQASLVSATTEQLDAMITAISGAVGSRPGRATIAGIHLEGPFLSQDQAGAHDPAALRSPTAADLELIAAEADPLTMITLAPELPGVPELISRCSELGIVAAIGHSNGDQDDFDAGVAAGASHVTHLWSGQSTFTRRGPWRVPGILEASLASGLTAEIIADGKHLPPTLLELARRSVADRLVVVSDATPGAGMPEGYRYPLGTVHCRVQDGVGMVDGQQVFGGSTTLLDEMLRLLVQDLGWPLHEVLAMMTSTPAAVLGRSDLGVISPGACADLVLWNPDLTVREVIIGGRRLGRDDQPR</sequence>
<dbReference type="Pfam" id="PF01979">
    <property type="entry name" value="Amidohydro_1"/>
    <property type="match status" value="1"/>
</dbReference>
<dbReference type="PANTHER" id="PTHR11113">
    <property type="entry name" value="N-ACETYLGLUCOSAMINE-6-PHOSPHATE DEACETYLASE"/>
    <property type="match status" value="1"/>
</dbReference>
<evidence type="ECO:0000256" key="5">
    <source>
        <dbReference type="PIRNR" id="PIRNR038994"/>
    </source>
</evidence>
<dbReference type="STRING" id="630515.SAMN04489812_3924"/>
<feature type="binding site" evidence="7">
    <location>
        <position position="212"/>
    </location>
    <ligand>
        <name>Zn(2+)</name>
        <dbReference type="ChEBI" id="CHEBI:29105"/>
    </ligand>
</feature>
<dbReference type="InterPro" id="IPR032466">
    <property type="entry name" value="Metal_Hydrolase"/>
</dbReference>
<gene>
    <name evidence="9" type="ORF">SAMN04489812_3924</name>
</gene>
<comment type="cofactor">
    <cofactor evidence="7">
        <name>a divalent metal cation</name>
        <dbReference type="ChEBI" id="CHEBI:60240"/>
    </cofactor>
    <text evidence="7">Binds 1 divalent metal cation per subunit.</text>
</comment>
<dbReference type="PANTHER" id="PTHR11113:SF14">
    <property type="entry name" value="N-ACETYLGLUCOSAMINE-6-PHOSPHATE DEACETYLASE"/>
    <property type="match status" value="1"/>
</dbReference>
<evidence type="ECO:0000313" key="10">
    <source>
        <dbReference type="Proteomes" id="UP000199103"/>
    </source>
</evidence>
<dbReference type="InterPro" id="IPR003764">
    <property type="entry name" value="GlcNAc_6-P_deAcase"/>
</dbReference>
<feature type="active site" description="Proton donor/acceptor" evidence="6">
    <location>
        <position position="293"/>
    </location>
</feature>
<evidence type="ECO:0000256" key="6">
    <source>
        <dbReference type="PIRSR" id="PIRSR038994-1"/>
    </source>
</evidence>
<keyword evidence="3 5" id="KW-0378">Hydrolase</keyword>
<feature type="domain" description="Amidohydrolase-related" evidence="8">
    <location>
        <begin position="68"/>
        <end position="399"/>
    </location>
</feature>
<comment type="similarity">
    <text evidence="1 5">Belongs to the metallo-dependent hydrolases superfamily. NagA family.</text>
</comment>
<dbReference type="InterPro" id="IPR011059">
    <property type="entry name" value="Metal-dep_hydrolase_composite"/>
</dbReference>
<feature type="binding site" evidence="7">
    <location>
        <position position="147"/>
    </location>
    <ligand>
        <name>Zn(2+)</name>
        <dbReference type="ChEBI" id="CHEBI:29105"/>
    </ligand>
</feature>
<evidence type="ECO:0000256" key="3">
    <source>
        <dbReference type="ARBA" id="ARBA00022801"/>
    </source>
</evidence>
<evidence type="ECO:0000256" key="7">
    <source>
        <dbReference type="PIRSR" id="PIRSR038994-3"/>
    </source>
</evidence>
<dbReference type="SUPFAM" id="SSF51556">
    <property type="entry name" value="Metallo-dependent hydrolases"/>
    <property type="match status" value="1"/>
</dbReference>
<dbReference type="AlphaFoldDB" id="A0A1H1X4W7"/>
<feature type="binding site" evidence="7">
    <location>
        <position position="233"/>
    </location>
    <ligand>
        <name>Zn(2+)</name>
        <dbReference type="ChEBI" id="CHEBI:29105"/>
    </ligand>
</feature>
<proteinExistence type="inferred from homology"/>
<organism evidence="9 10">
    <name type="scientific">Microlunatus soli</name>
    <dbReference type="NCBI Taxonomy" id="630515"/>
    <lineage>
        <taxon>Bacteria</taxon>
        <taxon>Bacillati</taxon>
        <taxon>Actinomycetota</taxon>
        <taxon>Actinomycetes</taxon>
        <taxon>Propionibacteriales</taxon>
        <taxon>Propionibacteriaceae</taxon>
        <taxon>Microlunatus</taxon>
    </lineage>
</organism>
<dbReference type="SUPFAM" id="SSF51338">
    <property type="entry name" value="Composite domain of metallo-dependent hydrolases"/>
    <property type="match status" value="1"/>
</dbReference>
<protein>
    <submittedName>
        <fullName evidence="9">N-acetylglucosamine 6-phosphate deacetylase</fullName>
    </submittedName>
</protein>
<keyword evidence="10" id="KW-1185">Reference proteome</keyword>
<dbReference type="GO" id="GO:0006046">
    <property type="term" value="P:N-acetylglucosamine catabolic process"/>
    <property type="evidence" value="ECO:0007669"/>
    <property type="project" value="TreeGrafter"/>
</dbReference>
<keyword evidence="2 7" id="KW-0479">Metal-binding</keyword>
<evidence type="ECO:0000256" key="4">
    <source>
        <dbReference type="ARBA" id="ARBA00023277"/>
    </source>
</evidence>
<dbReference type="Proteomes" id="UP000199103">
    <property type="component" value="Chromosome I"/>
</dbReference>
<dbReference type="PIRSF" id="PIRSF038994">
    <property type="entry name" value="NagA"/>
    <property type="match status" value="1"/>
</dbReference>
<evidence type="ECO:0000256" key="1">
    <source>
        <dbReference type="ARBA" id="ARBA00010716"/>
    </source>
</evidence>